<dbReference type="EMBL" id="BART01006046">
    <property type="protein sequence ID" value="GAG56927.1"/>
    <property type="molecule type" value="Genomic_DNA"/>
</dbReference>
<dbReference type="InterPro" id="IPR005659">
    <property type="entry name" value="Chemorcpt_Glu_NH3ase_CheD"/>
</dbReference>
<dbReference type="Pfam" id="PF03975">
    <property type="entry name" value="CheD"/>
    <property type="match status" value="1"/>
</dbReference>
<reference evidence="1" key="1">
    <citation type="journal article" date="2014" name="Front. Microbiol.">
        <title>High frequency of phylogenetically diverse reductive dehalogenase-homologous genes in deep subseafloor sedimentary metagenomes.</title>
        <authorList>
            <person name="Kawai M."/>
            <person name="Futagami T."/>
            <person name="Toyoda A."/>
            <person name="Takaki Y."/>
            <person name="Nishi S."/>
            <person name="Hori S."/>
            <person name="Arai W."/>
            <person name="Tsubouchi T."/>
            <person name="Morono Y."/>
            <person name="Uchiyama I."/>
            <person name="Ito T."/>
            <person name="Fujiyama A."/>
            <person name="Inagaki F."/>
            <person name="Takami H."/>
        </authorList>
    </citation>
    <scope>NUCLEOTIDE SEQUENCE</scope>
    <source>
        <strain evidence="1">Expedition CK06-06</strain>
    </source>
</reference>
<protein>
    <submittedName>
        <fullName evidence="1">Uncharacterized protein</fullName>
    </submittedName>
</protein>
<organism evidence="1">
    <name type="scientific">marine sediment metagenome</name>
    <dbReference type="NCBI Taxonomy" id="412755"/>
    <lineage>
        <taxon>unclassified sequences</taxon>
        <taxon>metagenomes</taxon>
        <taxon>ecological metagenomes</taxon>
    </lineage>
</organism>
<dbReference type="GO" id="GO:0050568">
    <property type="term" value="F:protein-glutamine glutaminase activity"/>
    <property type="evidence" value="ECO:0007669"/>
    <property type="project" value="InterPro"/>
</dbReference>
<gene>
    <name evidence="1" type="ORF">S01H4_13744</name>
</gene>
<name>X0ZFE9_9ZZZZ</name>
<dbReference type="InterPro" id="IPR038592">
    <property type="entry name" value="CheD-like_sf"/>
</dbReference>
<feature type="non-terminal residue" evidence="1">
    <location>
        <position position="1"/>
    </location>
</feature>
<dbReference type="GO" id="GO:0006935">
    <property type="term" value="P:chemotaxis"/>
    <property type="evidence" value="ECO:0007669"/>
    <property type="project" value="InterPro"/>
</dbReference>
<comment type="caution">
    <text evidence="1">The sequence shown here is derived from an EMBL/GenBank/DDBJ whole genome shotgun (WGS) entry which is preliminary data.</text>
</comment>
<dbReference type="AlphaFoldDB" id="X0ZFE9"/>
<proteinExistence type="predicted"/>
<sequence length="65" mass="6918">DDTICNTNIESALELLGEKGLKVRAKAVGGTARRSVALDVERGIVSYSEGDNGKTVLWRAKKISG</sequence>
<accession>X0ZFE9</accession>
<evidence type="ECO:0000313" key="1">
    <source>
        <dbReference type="EMBL" id="GAG56927.1"/>
    </source>
</evidence>
<dbReference type="Gene3D" id="3.30.1330.200">
    <property type="match status" value="1"/>
</dbReference>